<evidence type="ECO:0000313" key="2">
    <source>
        <dbReference type="Proteomes" id="UP000284706"/>
    </source>
</evidence>
<dbReference type="InParanoid" id="A0A409Y3R1"/>
<proteinExistence type="predicted"/>
<accession>A0A409Y3R1</accession>
<gene>
    <name evidence="1" type="ORF">CVT26_002445</name>
</gene>
<name>A0A409Y3R1_9AGAR</name>
<evidence type="ECO:0000313" key="1">
    <source>
        <dbReference type="EMBL" id="PPQ97647.1"/>
    </source>
</evidence>
<sequence length="75" mass="8602">MKDDKQPADDADTWFTLRPSARVFIVELGCVVSGPRRSLDPKFETLYEPHLLLLRSQRPRQSPRIVLRPQSSLAV</sequence>
<dbReference type="AlphaFoldDB" id="A0A409Y3R1"/>
<comment type="caution">
    <text evidence="1">The sequence shown here is derived from an EMBL/GenBank/DDBJ whole genome shotgun (WGS) entry which is preliminary data.</text>
</comment>
<organism evidence="1 2">
    <name type="scientific">Gymnopilus dilepis</name>
    <dbReference type="NCBI Taxonomy" id="231916"/>
    <lineage>
        <taxon>Eukaryota</taxon>
        <taxon>Fungi</taxon>
        <taxon>Dikarya</taxon>
        <taxon>Basidiomycota</taxon>
        <taxon>Agaricomycotina</taxon>
        <taxon>Agaricomycetes</taxon>
        <taxon>Agaricomycetidae</taxon>
        <taxon>Agaricales</taxon>
        <taxon>Agaricineae</taxon>
        <taxon>Hymenogastraceae</taxon>
        <taxon>Gymnopilus</taxon>
    </lineage>
</organism>
<keyword evidence="2" id="KW-1185">Reference proteome</keyword>
<reference evidence="1 2" key="1">
    <citation type="journal article" date="2018" name="Evol. Lett.">
        <title>Horizontal gene cluster transfer increased hallucinogenic mushroom diversity.</title>
        <authorList>
            <person name="Reynolds H.T."/>
            <person name="Vijayakumar V."/>
            <person name="Gluck-Thaler E."/>
            <person name="Korotkin H.B."/>
            <person name="Matheny P.B."/>
            <person name="Slot J.C."/>
        </authorList>
    </citation>
    <scope>NUCLEOTIDE SEQUENCE [LARGE SCALE GENOMIC DNA]</scope>
    <source>
        <strain evidence="1 2">SRW20</strain>
    </source>
</reference>
<dbReference type="Proteomes" id="UP000284706">
    <property type="component" value="Unassembled WGS sequence"/>
</dbReference>
<protein>
    <submittedName>
        <fullName evidence="1">Uncharacterized protein</fullName>
    </submittedName>
</protein>
<dbReference type="EMBL" id="NHYE01001215">
    <property type="protein sequence ID" value="PPQ97647.1"/>
    <property type="molecule type" value="Genomic_DNA"/>
</dbReference>